<dbReference type="EMBL" id="NBAG03000334">
    <property type="protein sequence ID" value="PNI39050.1"/>
    <property type="molecule type" value="Genomic_DNA"/>
</dbReference>
<feature type="non-terminal residue" evidence="2">
    <location>
        <position position="1"/>
    </location>
</feature>
<accession>A0A2J8KVJ7</accession>
<reference evidence="2 3" key="1">
    <citation type="submission" date="2017-12" db="EMBL/GenBank/DDBJ databases">
        <title>High-resolution comparative analysis of great ape genomes.</title>
        <authorList>
            <person name="Pollen A."/>
            <person name="Hastie A."/>
            <person name="Hormozdiari F."/>
            <person name="Dougherty M."/>
            <person name="Liu R."/>
            <person name="Chaisson M."/>
            <person name="Hoppe E."/>
            <person name="Hill C."/>
            <person name="Pang A."/>
            <person name="Hillier L."/>
            <person name="Baker C."/>
            <person name="Armstrong J."/>
            <person name="Shendure J."/>
            <person name="Paten B."/>
            <person name="Wilson R."/>
            <person name="Chao H."/>
            <person name="Schneider V."/>
            <person name="Ventura M."/>
            <person name="Kronenberg Z."/>
            <person name="Murali S."/>
            <person name="Gordon D."/>
            <person name="Cantsilieris S."/>
            <person name="Munson K."/>
            <person name="Nelson B."/>
            <person name="Raja A."/>
            <person name="Underwood J."/>
            <person name="Diekhans M."/>
            <person name="Fiddes I."/>
            <person name="Haussler D."/>
            <person name="Eichler E."/>
        </authorList>
    </citation>
    <scope>NUCLEOTIDE SEQUENCE [LARGE SCALE GENOMIC DNA]</scope>
    <source>
        <strain evidence="2">Yerkes chimp pedigree #C0471</strain>
    </source>
</reference>
<dbReference type="Pfam" id="PF05071">
    <property type="entry name" value="NDUFA12"/>
    <property type="match status" value="1"/>
</dbReference>
<dbReference type="InterPro" id="IPR007763">
    <property type="entry name" value="NDUFA12"/>
</dbReference>
<gene>
    <name evidence="2" type="ORF">CK820_G0035595</name>
</gene>
<evidence type="ECO:0000313" key="2">
    <source>
        <dbReference type="EMBL" id="PNI39050.1"/>
    </source>
</evidence>
<dbReference type="AlphaFoldDB" id="A0A2J8KVJ7"/>
<organism evidence="2 3">
    <name type="scientific">Pan troglodytes</name>
    <name type="common">Chimpanzee</name>
    <dbReference type="NCBI Taxonomy" id="9598"/>
    <lineage>
        <taxon>Eukaryota</taxon>
        <taxon>Metazoa</taxon>
        <taxon>Chordata</taxon>
        <taxon>Craniata</taxon>
        <taxon>Vertebrata</taxon>
        <taxon>Euteleostomi</taxon>
        <taxon>Mammalia</taxon>
        <taxon>Eutheria</taxon>
        <taxon>Euarchontoglires</taxon>
        <taxon>Primates</taxon>
        <taxon>Haplorrhini</taxon>
        <taxon>Catarrhini</taxon>
        <taxon>Hominidae</taxon>
        <taxon>Pan</taxon>
    </lineage>
</organism>
<name>A0A2J8KVJ7_PANTR</name>
<evidence type="ECO:0000313" key="3">
    <source>
        <dbReference type="Proteomes" id="UP000236370"/>
    </source>
</evidence>
<dbReference type="Proteomes" id="UP000236370">
    <property type="component" value="Unassembled WGS sequence"/>
</dbReference>
<proteinExistence type="inferred from homology"/>
<comment type="similarity">
    <text evidence="1">Belongs to the complex I NDUFA12 subunit family.</text>
</comment>
<comment type="caution">
    <text evidence="2">The sequence shown here is derived from an EMBL/GenBank/DDBJ whole genome shotgun (WGS) entry which is preliminary data.</text>
</comment>
<evidence type="ECO:0000256" key="1">
    <source>
        <dbReference type="ARBA" id="ARBA00007355"/>
    </source>
</evidence>
<protein>
    <submittedName>
        <fullName evidence="2">NDUFA12 isoform 6</fullName>
    </submittedName>
</protein>
<sequence length="47" mass="5517">RVFFRTNDAKVGTLVGEDKYGNKYYEDNKQFFDEETEAQGSIFTKET</sequence>
<dbReference type="SMR" id="A0A2J8KVJ7"/>
<dbReference type="GO" id="GO:0045271">
    <property type="term" value="C:respiratory chain complex I"/>
    <property type="evidence" value="ECO:0007669"/>
    <property type="project" value="InterPro"/>
</dbReference>